<dbReference type="EMBL" id="DTDR01000029">
    <property type="protein sequence ID" value="HGK63140.1"/>
    <property type="molecule type" value="Genomic_DNA"/>
</dbReference>
<name>A0A7V3ZUD3_UNCW3</name>
<protein>
    <submittedName>
        <fullName evidence="1">T9SS type A sorting domain-containing protein</fullName>
    </submittedName>
</protein>
<organism evidence="1">
    <name type="scientific">candidate division WOR-3 bacterium</name>
    <dbReference type="NCBI Taxonomy" id="2052148"/>
    <lineage>
        <taxon>Bacteria</taxon>
        <taxon>Bacteria division WOR-3</taxon>
    </lineage>
</organism>
<dbReference type="NCBIfam" id="TIGR04183">
    <property type="entry name" value="Por_Secre_tail"/>
    <property type="match status" value="1"/>
</dbReference>
<gene>
    <name evidence="1" type="ORF">ENU74_00850</name>
</gene>
<comment type="caution">
    <text evidence="1">The sequence shown here is derived from an EMBL/GenBank/DDBJ whole genome shotgun (WGS) entry which is preliminary data.</text>
</comment>
<evidence type="ECO:0000313" key="1">
    <source>
        <dbReference type="EMBL" id="HGK63140.1"/>
    </source>
</evidence>
<dbReference type="InterPro" id="IPR026444">
    <property type="entry name" value="Secre_tail"/>
</dbReference>
<proteinExistence type="predicted"/>
<sequence length="95" mass="10885">MLVHISTKIKEDKKITFKNFKINNLLRVPLILKDAEEFSLYDATGKLLIEKKNLKGKILIWNGKDKNGNSVVTGVYFIKIKTNKEIITAKAIILR</sequence>
<reference evidence="1" key="1">
    <citation type="journal article" date="2020" name="mSystems">
        <title>Genome- and Community-Level Interaction Insights into Carbon Utilization and Element Cycling Functions of Hydrothermarchaeota in Hydrothermal Sediment.</title>
        <authorList>
            <person name="Zhou Z."/>
            <person name="Liu Y."/>
            <person name="Xu W."/>
            <person name="Pan J."/>
            <person name="Luo Z.H."/>
            <person name="Li M."/>
        </authorList>
    </citation>
    <scope>NUCLEOTIDE SEQUENCE [LARGE SCALE GENOMIC DNA]</scope>
    <source>
        <strain evidence="1">SpSt-697</strain>
    </source>
</reference>
<accession>A0A7V3ZUD3</accession>
<dbReference type="AlphaFoldDB" id="A0A7V3ZUD3"/>
<dbReference type="Gene3D" id="2.60.40.4070">
    <property type="match status" value="1"/>
</dbReference>